<evidence type="ECO:0000313" key="3">
    <source>
        <dbReference type="EMBL" id="GMG81935.1"/>
    </source>
</evidence>
<dbReference type="PROSITE" id="PS00571">
    <property type="entry name" value="AMIDASES"/>
    <property type="match status" value="1"/>
</dbReference>
<name>A0ABQ6LI88_9RHOB</name>
<feature type="domain" description="Amidase" evidence="2">
    <location>
        <begin position="25"/>
        <end position="448"/>
    </location>
</feature>
<evidence type="ECO:0000256" key="1">
    <source>
        <dbReference type="SAM" id="MobiDB-lite"/>
    </source>
</evidence>
<gene>
    <name evidence="3" type="ORF">LNKW23_11480</name>
</gene>
<accession>A0ABQ6LI88</accession>
<dbReference type="RefSeq" id="WP_285670676.1">
    <property type="nucleotide sequence ID" value="NZ_BSYI01000007.1"/>
</dbReference>
<dbReference type="InterPro" id="IPR020556">
    <property type="entry name" value="Amidase_CS"/>
</dbReference>
<dbReference type="Pfam" id="PF01425">
    <property type="entry name" value="Amidase"/>
    <property type="match status" value="1"/>
</dbReference>
<dbReference type="Gene3D" id="3.90.1300.10">
    <property type="entry name" value="Amidase signature (AS) domain"/>
    <property type="match status" value="1"/>
</dbReference>
<reference evidence="3 4" key="1">
    <citation type="submission" date="2023-04" db="EMBL/GenBank/DDBJ databases">
        <title>Marinoamorphus aggregata gen. nov., sp. Nov., isolate from tissue of brittle star Ophioplocus japonicus.</title>
        <authorList>
            <person name="Kawano K."/>
            <person name="Sawayama S."/>
            <person name="Nakagawa S."/>
        </authorList>
    </citation>
    <scope>NUCLEOTIDE SEQUENCE [LARGE SCALE GENOMIC DNA]</scope>
    <source>
        <strain evidence="3 4">NKW23</strain>
    </source>
</reference>
<dbReference type="EMBL" id="BSYI01000007">
    <property type="protein sequence ID" value="GMG81935.1"/>
    <property type="molecule type" value="Genomic_DNA"/>
</dbReference>
<dbReference type="PANTHER" id="PTHR11895:SF76">
    <property type="entry name" value="INDOLEACETAMIDE HYDROLASE"/>
    <property type="match status" value="1"/>
</dbReference>
<dbReference type="InterPro" id="IPR036928">
    <property type="entry name" value="AS_sf"/>
</dbReference>
<proteinExistence type="predicted"/>
<protein>
    <submittedName>
        <fullName evidence="3">Amidase family protein</fullName>
    </submittedName>
</protein>
<dbReference type="InterPro" id="IPR000120">
    <property type="entry name" value="Amidase"/>
</dbReference>
<evidence type="ECO:0000259" key="2">
    <source>
        <dbReference type="Pfam" id="PF01425"/>
    </source>
</evidence>
<dbReference type="SUPFAM" id="SSF75304">
    <property type="entry name" value="Amidase signature (AS) enzymes"/>
    <property type="match status" value="1"/>
</dbReference>
<keyword evidence="4" id="KW-1185">Reference proteome</keyword>
<dbReference type="InterPro" id="IPR023631">
    <property type="entry name" value="Amidase_dom"/>
</dbReference>
<dbReference type="Proteomes" id="UP001239909">
    <property type="component" value="Unassembled WGS sequence"/>
</dbReference>
<sequence length="483" mass="49277">MNEIIGLTARALLSRLRAGEISPPEVLDALEARVDAVDGGVNALPTRCFERARAAAAALAGRPAEARGALGGLPVPIKDLSMVAGVRSTFGSPIYAAHVPDASDHVVTRIESAGGIVYAKSNTPEFGAGGSTFNPVFGRTANPWDLTRSVGGSSGGAAAALASGTAWLAHGSDLAGSLRTPASFCSVVGLRPSPALVPAGPGGDPFGTLAVEGPMARNVGDLGLLLDAMAGPHPAEPLSQAEAGPGAYRRAAETPVLPQRVAFSPDLGLTPVDPRVADICAAAARQLEALGVTVEEAHPDLGGAHEAFQTLRGIGFAAAHAEHHARHRDLLKPDVVWNIERGLAADGAAVAAATAARARIAAEMHGFLARYDLLLCPATIVPPFPVEARTVETCNGTAFASYIDWLAVVYAVTLTACPALSLPCGFTPEGWPVGLQMVGRFRGEAALLSHAAALEAALGVATGPIDPRPGPATTQDSDAARRD</sequence>
<feature type="region of interest" description="Disordered" evidence="1">
    <location>
        <begin position="462"/>
        <end position="483"/>
    </location>
</feature>
<dbReference type="PANTHER" id="PTHR11895">
    <property type="entry name" value="TRANSAMIDASE"/>
    <property type="match status" value="1"/>
</dbReference>
<organism evidence="3 4">
    <name type="scientific">Paralimibaculum aggregatum</name>
    <dbReference type="NCBI Taxonomy" id="3036245"/>
    <lineage>
        <taxon>Bacteria</taxon>
        <taxon>Pseudomonadati</taxon>
        <taxon>Pseudomonadota</taxon>
        <taxon>Alphaproteobacteria</taxon>
        <taxon>Rhodobacterales</taxon>
        <taxon>Paracoccaceae</taxon>
        <taxon>Paralimibaculum</taxon>
    </lineage>
</organism>
<evidence type="ECO:0000313" key="4">
    <source>
        <dbReference type="Proteomes" id="UP001239909"/>
    </source>
</evidence>
<comment type="caution">
    <text evidence="3">The sequence shown here is derived from an EMBL/GenBank/DDBJ whole genome shotgun (WGS) entry which is preliminary data.</text>
</comment>